<feature type="signal peptide" evidence="1">
    <location>
        <begin position="1"/>
        <end position="19"/>
    </location>
</feature>
<dbReference type="InterPro" id="IPR022548">
    <property type="entry name" value="DUF2846"/>
</dbReference>
<evidence type="ECO:0000313" key="6">
    <source>
        <dbReference type="Proteomes" id="UP000194857"/>
    </source>
</evidence>
<keyword evidence="1" id="KW-0732">Signal</keyword>
<dbReference type="EMBL" id="CVVU01000011">
    <property type="protein sequence ID" value="CRN93846.1"/>
    <property type="molecule type" value="Genomic_DNA"/>
</dbReference>
<dbReference type="Pfam" id="PF11008">
    <property type="entry name" value="DUF2846"/>
    <property type="match status" value="1"/>
</dbReference>
<accession>A0A1S1C2W8</accession>
<feature type="domain" description="DUF2846" evidence="2">
    <location>
        <begin position="41"/>
        <end position="145"/>
    </location>
</feature>
<gene>
    <name evidence="4" type="ORF">CAZ10_21650</name>
    <name evidence="3" type="ORF">PAERUG_P19_London_7_VIM_2_05_10_00329</name>
</gene>
<accession>A0A0C7CZD1</accession>
<reference evidence="4" key="4">
    <citation type="submission" date="2017-05" db="EMBL/GenBank/DDBJ databases">
        <authorList>
            <person name="Song R."/>
            <person name="Chenine A.L."/>
            <person name="Ruprecht R.M."/>
        </authorList>
    </citation>
    <scope>NUCLEOTIDE SEQUENCE [LARGE SCALE GENOMIC DNA]</scope>
    <source>
        <strain evidence="4">S567_C10_BS</strain>
    </source>
</reference>
<reference evidence="5" key="1">
    <citation type="submission" date="2015-06" db="EMBL/GenBank/DDBJ databases">
        <authorList>
            <person name="Radhakrishnan Rajesh"/>
            <person name="Underwood Anthony"/>
            <person name="Al-Shahib Ali"/>
        </authorList>
    </citation>
    <scope>NUCLEOTIDE SEQUENCE [LARGE SCALE GENOMIC DNA]</scope>
    <source>
        <strain evidence="5">P19_London_7_VIM_2_05_10</strain>
    </source>
</reference>
<dbReference type="PROSITE" id="PS51257">
    <property type="entry name" value="PROKAR_LIPOPROTEIN"/>
    <property type="match status" value="1"/>
</dbReference>
<evidence type="ECO:0000313" key="3">
    <source>
        <dbReference type="EMBL" id="CRN93846.1"/>
    </source>
</evidence>
<dbReference type="EMBL" id="NFFZ01000011">
    <property type="protein sequence ID" value="OTI59457.1"/>
    <property type="molecule type" value="Genomic_DNA"/>
</dbReference>
<proteinExistence type="predicted"/>
<evidence type="ECO:0000313" key="4">
    <source>
        <dbReference type="EMBL" id="OTI59457.1"/>
    </source>
</evidence>
<dbReference type="AlphaFoldDB" id="A0A0C7CZD1"/>
<reference evidence="6" key="3">
    <citation type="submission" date="2017-05" db="EMBL/GenBank/DDBJ databases">
        <authorList>
            <person name="Giani T."/>
            <person name="Arena F."/>
            <person name="Pollini S."/>
            <person name="Di Pilato V."/>
            <person name="D'Andrea M.M."/>
            <person name="Henrici De Angelis L."/>
            <person name="Bassetti M."/>
            <person name="Rossolini G.M."/>
        </authorList>
    </citation>
    <scope>NUCLEOTIDE SEQUENCE [LARGE SCALE GENOMIC DNA]</scope>
    <source>
        <strain evidence="6">S567_C10_BS</strain>
    </source>
</reference>
<reference evidence="3" key="2">
    <citation type="submission" date="2015-06" db="EMBL/GenBank/DDBJ databases">
        <authorList>
            <person name="Radhakrishnan R."/>
            <person name="Underwood A."/>
            <person name="Al-Shahib A."/>
        </authorList>
    </citation>
    <scope>NUCLEOTIDE SEQUENCE</scope>
    <source>
        <strain evidence="3">P19_London_7_VIM_2_05_10</strain>
    </source>
</reference>
<dbReference type="OMA" id="DWADQEL"/>
<feature type="chain" id="PRO_5015035392" description="DUF2846 domain-containing protein" evidence="1">
    <location>
        <begin position="20"/>
        <end position="203"/>
    </location>
</feature>
<dbReference type="Proteomes" id="UP000045039">
    <property type="component" value="Unassembled WGS sequence"/>
</dbReference>
<name>A0A0C7CZD1_PSEAI</name>
<evidence type="ECO:0000256" key="1">
    <source>
        <dbReference type="SAM" id="SignalP"/>
    </source>
</evidence>
<sequence>MLRSLSLALSIVASLVGCSTPGAFFGAVDGPAFVAHPSADASHATVYLYRPRSQWADEELEAPGIFLNNELIGSLPSNGYLAFEFETGSYKLEMRRPLAGSFWTLFADGPMDFTRIASFMLEARAGSVYYLRYDELNPPPKSEHPAGEGDGPLQLVAADLGAAEIGATHQVQEPMQFAASGYRKRVQRSFWEGVGRALDKIGI</sequence>
<dbReference type="Proteomes" id="UP000194857">
    <property type="component" value="Unassembled WGS sequence"/>
</dbReference>
<organism evidence="4 6">
    <name type="scientific">Pseudomonas aeruginosa</name>
    <dbReference type="NCBI Taxonomy" id="287"/>
    <lineage>
        <taxon>Bacteria</taxon>
        <taxon>Pseudomonadati</taxon>
        <taxon>Pseudomonadota</taxon>
        <taxon>Gammaproteobacteria</taxon>
        <taxon>Pseudomonadales</taxon>
        <taxon>Pseudomonadaceae</taxon>
        <taxon>Pseudomonas</taxon>
    </lineage>
</organism>
<evidence type="ECO:0000259" key="2">
    <source>
        <dbReference type="Pfam" id="PF11008"/>
    </source>
</evidence>
<protein>
    <recommendedName>
        <fullName evidence="2">DUF2846 domain-containing protein</fullName>
    </recommendedName>
</protein>
<comment type="caution">
    <text evidence="4">The sequence shown here is derived from an EMBL/GenBank/DDBJ whole genome shotgun (WGS) entry which is preliminary data.</text>
</comment>
<evidence type="ECO:0000313" key="5">
    <source>
        <dbReference type="Proteomes" id="UP000045039"/>
    </source>
</evidence>
<dbReference type="RefSeq" id="WP_003101143.1">
    <property type="nucleotide sequence ID" value="NZ_AP024513.1"/>
</dbReference>